<keyword evidence="4" id="KW-0233">DNA recombination</keyword>
<comment type="caution">
    <text evidence="10">The sequence shown here is derived from an EMBL/GenBank/DDBJ whole genome shotgun (WGS) entry which is preliminary data.</text>
</comment>
<evidence type="ECO:0000256" key="2">
    <source>
        <dbReference type="ARBA" id="ARBA00022908"/>
    </source>
</evidence>
<dbReference type="Gene3D" id="1.10.443.10">
    <property type="entry name" value="Intergrase catalytic core"/>
    <property type="match status" value="1"/>
</dbReference>
<protein>
    <submittedName>
        <fullName evidence="8 10">Integrase</fullName>
    </submittedName>
</protein>
<dbReference type="SUPFAM" id="SSF56349">
    <property type="entry name" value="DNA breaking-rejoining enzymes"/>
    <property type="match status" value="1"/>
</dbReference>
<dbReference type="InterPro" id="IPR050090">
    <property type="entry name" value="Tyrosine_recombinase_XerCD"/>
</dbReference>
<comment type="similarity">
    <text evidence="1">Belongs to the 'phage' integrase family.</text>
</comment>
<dbReference type="EMBL" id="AALGZK010000015">
    <property type="protein sequence ID" value="ECZ5439604.1"/>
    <property type="molecule type" value="Genomic_DNA"/>
</dbReference>
<dbReference type="InterPro" id="IPR010998">
    <property type="entry name" value="Integrase_recombinase_N"/>
</dbReference>
<dbReference type="AlphaFoldDB" id="A0A3V2YEM5"/>
<feature type="domain" description="Core-binding (CB)" evidence="7">
    <location>
        <begin position="67"/>
        <end position="141"/>
    </location>
</feature>
<evidence type="ECO:0000313" key="9">
    <source>
        <dbReference type="EMBL" id="EBX1172113.1"/>
    </source>
</evidence>
<feature type="domain" description="Tyr recombinase" evidence="6">
    <location>
        <begin position="161"/>
        <end position="340"/>
    </location>
</feature>
<dbReference type="Pfam" id="PF00589">
    <property type="entry name" value="Phage_integrase"/>
    <property type="match status" value="1"/>
</dbReference>
<sequence length="340" mass="39833">MGRRRKDPSDNRLPPRVSKTRTRYYYKPTSRETVTLGPITLTMSALWKRYEEERRNYSDVMTFEKLWKMFLKSAYYTELAIRTQRDYLQHQKKLLAVFGKVKADLIKPEDIRQFMDRRGLQSKNQANQEMSSMSRVYRWGYERGYVKGNPCAGVSKFSLKAREQYITDEDYLAIYKHADHVVRAAMELSYLCAARQADVLALRWMQISDKGIFIQQGKTGKKQIKVWTPRLREALETAQTACPKLSPDALVLYNSDRGQFIRKTFNNRWLKAVRAAQIELNRQLDYTFHDIKAKAISDFEGSSRDKQIFSGHKTESQVLIYDRKVQISPSLNKPPINKIT</sequence>
<evidence type="ECO:0000259" key="7">
    <source>
        <dbReference type="PROSITE" id="PS51900"/>
    </source>
</evidence>
<dbReference type="InterPro" id="IPR002104">
    <property type="entry name" value="Integrase_catalytic"/>
</dbReference>
<gene>
    <name evidence="10" type="ORF">AHQ57_20975</name>
    <name evidence="9" type="ORF">DQ066_12240</name>
    <name evidence="8" type="ORF">DQC53_14180</name>
</gene>
<accession>A0A3V2YEM5</accession>
<dbReference type="GO" id="GO:0006310">
    <property type="term" value="P:DNA recombination"/>
    <property type="evidence" value="ECO:0007669"/>
    <property type="project" value="UniProtKB-KW"/>
</dbReference>
<dbReference type="EMBL" id="AAHKGI010000005">
    <property type="protein sequence ID" value="EBX1172113.1"/>
    <property type="molecule type" value="Genomic_DNA"/>
</dbReference>
<keyword evidence="2" id="KW-0229">DNA integration</keyword>
<proteinExistence type="inferred from homology"/>
<dbReference type="PANTHER" id="PTHR30349">
    <property type="entry name" value="PHAGE INTEGRASE-RELATED"/>
    <property type="match status" value="1"/>
</dbReference>
<evidence type="ECO:0000313" key="10">
    <source>
        <dbReference type="EMBL" id="ECZ5439604.1"/>
    </source>
</evidence>
<evidence type="ECO:0000256" key="4">
    <source>
        <dbReference type="ARBA" id="ARBA00023172"/>
    </source>
</evidence>
<evidence type="ECO:0000259" key="6">
    <source>
        <dbReference type="PROSITE" id="PS51898"/>
    </source>
</evidence>
<organism evidence="10">
    <name type="scientific">Salmonella newport</name>
    <dbReference type="NCBI Taxonomy" id="108619"/>
    <lineage>
        <taxon>Bacteria</taxon>
        <taxon>Pseudomonadati</taxon>
        <taxon>Pseudomonadota</taxon>
        <taxon>Gammaproteobacteria</taxon>
        <taxon>Enterobacterales</taxon>
        <taxon>Enterobacteriaceae</taxon>
        <taxon>Salmonella</taxon>
    </lineage>
</organism>
<name>A0A3V2YEM5_SALNE</name>
<dbReference type="GO" id="GO:0003677">
    <property type="term" value="F:DNA binding"/>
    <property type="evidence" value="ECO:0007669"/>
    <property type="project" value="UniProtKB-UniRule"/>
</dbReference>
<evidence type="ECO:0000256" key="1">
    <source>
        <dbReference type="ARBA" id="ARBA00008857"/>
    </source>
</evidence>
<dbReference type="InterPro" id="IPR044068">
    <property type="entry name" value="CB"/>
</dbReference>
<dbReference type="EMBL" id="AAHJAN010000044">
    <property type="protein sequence ID" value="EBW7131487.1"/>
    <property type="molecule type" value="Genomic_DNA"/>
</dbReference>
<dbReference type="GO" id="GO:0015074">
    <property type="term" value="P:DNA integration"/>
    <property type="evidence" value="ECO:0007669"/>
    <property type="project" value="UniProtKB-KW"/>
</dbReference>
<reference evidence="8" key="1">
    <citation type="submission" date="2018-06" db="EMBL/GenBank/DDBJ databases">
        <authorList>
            <person name="Ashton P.M."/>
            <person name="Dallman T."/>
            <person name="Nair S."/>
            <person name="De Pinna E."/>
            <person name="Peters T."/>
            <person name="Grant K."/>
        </authorList>
    </citation>
    <scope>NUCLEOTIDE SEQUENCE</scope>
    <source>
        <strain evidence="9">250711</strain>
        <strain evidence="8">520532</strain>
    </source>
</reference>
<evidence type="ECO:0000256" key="5">
    <source>
        <dbReference type="PROSITE-ProRule" id="PRU01248"/>
    </source>
</evidence>
<reference evidence="10" key="2">
    <citation type="submission" date="2018-07" db="EMBL/GenBank/DDBJ databases">
        <authorList>
            <consortium name="GenomeTrakr network: Whole genome sequencing for foodborne pathogen traceback"/>
        </authorList>
    </citation>
    <scope>NUCLEOTIDE SEQUENCE</scope>
    <source>
        <strain evidence="10">FDA00000095</strain>
    </source>
</reference>
<evidence type="ECO:0000313" key="8">
    <source>
        <dbReference type="EMBL" id="EBW7131487.1"/>
    </source>
</evidence>
<dbReference type="InterPro" id="IPR011010">
    <property type="entry name" value="DNA_brk_join_enz"/>
</dbReference>
<dbReference type="PROSITE" id="PS51900">
    <property type="entry name" value="CB"/>
    <property type="match status" value="1"/>
</dbReference>
<dbReference type="Gene3D" id="1.10.150.130">
    <property type="match status" value="1"/>
</dbReference>
<dbReference type="RefSeq" id="WP_058652136.1">
    <property type="nucleotide sequence ID" value="NZ_CP039437.1"/>
</dbReference>
<dbReference type="PROSITE" id="PS51898">
    <property type="entry name" value="TYR_RECOMBINASE"/>
    <property type="match status" value="1"/>
</dbReference>
<evidence type="ECO:0000256" key="3">
    <source>
        <dbReference type="ARBA" id="ARBA00023125"/>
    </source>
</evidence>
<dbReference type="PANTHER" id="PTHR30349:SF41">
    <property type="entry name" value="INTEGRASE_RECOMBINASE PROTEIN MJ0367-RELATED"/>
    <property type="match status" value="1"/>
</dbReference>
<dbReference type="InterPro" id="IPR013762">
    <property type="entry name" value="Integrase-like_cat_sf"/>
</dbReference>
<keyword evidence="3 5" id="KW-0238">DNA-binding</keyword>